<evidence type="ECO:0000313" key="4">
    <source>
        <dbReference type="EMBL" id="OGY26065.1"/>
    </source>
</evidence>
<accession>A0A1G1WED8</accession>
<reference evidence="4 5" key="1">
    <citation type="journal article" date="2016" name="Nat. Commun.">
        <title>Thousands of microbial genomes shed light on interconnected biogeochemical processes in an aquifer system.</title>
        <authorList>
            <person name="Anantharaman K."/>
            <person name="Brown C.T."/>
            <person name="Hug L.A."/>
            <person name="Sharon I."/>
            <person name="Castelle C.J."/>
            <person name="Probst A.J."/>
            <person name="Thomas B.C."/>
            <person name="Singh A."/>
            <person name="Wilkins M.J."/>
            <person name="Karaoz U."/>
            <person name="Brodie E.L."/>
            <person name="Williams K.H."/>
            <person name="Hubbard S.S."/>
            <person name="Banfield J.F."/>
        </authorList>
    </citation>
    <scope>NUCLEOTIDE SEQUENCE [LARGE SCALE GENOMIC DNA]</scope>
</reference>
<evidence type="ECO:0000259" key="3">
    <source>
        <dbReference type="Pfam" id="PF03816"/>
    </source>
</evidence>
<organism evidence="4 5">
    <name type="scientific">Candidatus Woykebacteria bacterium RBG_16_39_9b</name>
    <dbReference type="NCBI Taxonomy" id="1802595"/>
    <lineage>
        <taxon>Bacteria</taxon>
        <taxon>Candidatus Woykeibacteriota</taxon>
    </lineage>
</organism>
<keyword evidence="2" id="KW-0812">Transmembrane</keyword>
<dbReference type="STRING" id="1802595.A2134_02900"/>
<keyword evidence="2" id="KW-0472">Membrane</keyword>
<proteinExistence type="inferred from homology"/>
<evidence type="ECO:0000313" key="5">
    <source>
        <dbReference type="Proteomes" id="UP000178162"/>
    </source>
</evidence>
<protein>
    <recommendedName>
        <fullName evidence="3">Cell envelope-related transcriptional attenuator domain-containing protein</fullName>
    </recommendedName>
</protein>
<dbReference type="PANTHER" id="PTHR33392">
    <property type="entry name" value="POLYISOPRENYL-TEICHOIC ACID--PEPTIDOGLYCAN TEICHOIC ACID TRANSFERASE TAGU"/>
    <property type="match status" value="1"/>
</dbReference>
<name>A0A1G1WED8_9BACT</name>
<keyword evidence="2" id="KW-1133">Transmembrane helix</keyword>
<dbReference type="Proteomes" id="UP000178162">
    <property type="component" value="Unassembled WGS sequence"/>
</dbReference>
<dbReference type="Pfam" id="PF03816">
    <property type="entry name" value="LytR_cpsA_psr"/>
    <property type="match status" value="1"/>
</dbReference>
<gene>
    <name evidence="4" type="ORF">A2134_02900</name>
</gene>
<dbReference type="AlphaFoldDB" id="A0A1G1WED8"/>
<comment type="caution">
    <text evidence="4">The sequence shown here is derived from an EMBL/GenBank/DDBJ whole genome shotgun (WGS) entry which is preliminary data.</text>
</comment>
<feature type="domain" description="Cell envelope-related transcriptional attenuator" evidence="3">
    <location>
        <begin position="109"/>
        <end position="285"/>
    </location>
</feature>
<dbReference type="InterPro" id="IPR050922">
    <property type="entry name" value="LytR/CpsA/Psr_CW_biosynth"/>
</dbReference>
<dbReference type="Gene3D" id="3.40.630.190">
    <property type="entry name" value="LCP protein"/>
    <property type="match status" value="1"/>
</dbReference>
<sequence length="390" mass="43126">MQYIDLGHYSTKKNTVNKKKKFIKIFLIVVLVALIGYGSYILYWPISALIGQILKQPSSVLSFIKNPGGSLEQTDGRTNFLLLGIDKRSNISYVYKGPNGEVRRNGFLSDTIIILSVNRNTNDVAMISIPRDTWVEIPGWDGFPQSSGKINSAYSIGNSQNYPGGGLALAKKVVSETLDISIHYATRIDFEGFEKAINTLGGVDIIVERTFDDYNYPIEGKESALCSDGTIKCRYQHVHFDKGPTHMDGTAALKFVRSRQGTNGEGNDFARAARQQKVLIAAREKSLQLSNLLDPFKIKDLFQDFGETIETDIDLEAVPAVFQLGKEINVNSIRTVVLDNSKKGLLYNPPSNDYGGAYVLTPRGGWEAIRSYIKEFLAAGNEATNSETAN</sequence>
<comment type="similarity">
    <text evidence="1">Belongs to the LytR/CpsA/Psr (LCP) family.</text>
</comment>
<dbReference type="InterPro" id="IPR004474">
    <property type="entry name" value="LytR_CpsA_psr"/>
</dbReference>
<feature type="transmembrane region" description="Helical" evidence="2">
    <location>
        <begin position="22"/>
        <end position="46"/>
    </location>
</feature>
<dbReference type="PANTHER" id="PTHR33392:SF6">
    <property type="entry name" value="POLYISOPRENYL-TEICHOIC ACID--PEPTIDOGLYCAN TEICHOIC ACID TRANSFERASE TAGU"/>
    <property type="match status" value="1"/>
</dbReference>
<evidence type="ECO:0000256" key="1">
    <source>
        <dbReference type="ARBA" id="ARBA00006068"/>
    </source>
</evidence>
<evidence type="ECO:0000256" key="2">
    <source>
        <dbReference type="SAM" id="Phobius"/>
    </source>
</evidence>
<dbReference type="NCBIfam" id="TIGR00350">
    <property type="entry name" value="lytR_cpsA_psr"/>
    <property type="match status" value="1"/>
</dbReference>
<dbReference type="EMBL" id="MHCR01000002">
    <property type="protein sequence ID" value="OGY26065.1"/>
    <property type="molecule type" value="Genomic_DNA"/>
</dbReference>